<dbReference type="OrthoDB" id="3357029at2759"/>
<dbReference type="EMBL" id="KN823146">
    <property type="protein sequence ID" value="KIO21193.1"/>
    <property type="molecule type" value="Genomic_DNA"/>
</dbReference>
<evidence type="ECO:0000313" key="2">
    <source>
        <dbReference type="EMBL" id="KIO21193.1"/>
    </source>
</evidence>
<keyword evidence="1" id="KW-0472">Membrane</keyword>
<dbReference type="STRING" id="1051891.A0A0C3KI70"/>
<keyword evidence="1" id="KW-0812">Transmembrane</keyword>
<keyword evidence="3" id="KW-1185">Reference proteome</keyword>
<sequence>MDSKPEQLPDSSANVAHLDYNPQTAIPPAFHEKTAPVSTQRWATRPARPSLLGLLPAAAVIMTTLGFVVAILVILLAYQCVETQGGRGILPAIRKGYFYTLDSEGHKQSDESKSHLWILTISNAAGQVVSGTSAIIMALAAYQVGADWLRLSQSQSSSSSAETPSPAQYGLLVRLLGSSSIRSILEAFVYTVRSWNRARLPRIFRRSLWLATVLWVLARLVGLTDLWLHTTSVSERSNVTFVESPHRHTPLWGVSFNQSICADMVSTYKESSSISPPGFECLGPYEYFISEVAWGHKIAFDAMTNSTNAAFHVGTVERDTAFVLPGPAVVDMGSENFIIPTFATRASCTSLNRVCEKDANTASLNCTAAGYPNFPYIKDGETGSLSAGRVVNRVLGVVGNDLIGQEAGSLESVKIPNNPVKIAVQLQWETLEQGSVSHAQAAEQDLAVDDVRHPTLYAGCDLTFFDAFVRWDSGKQDWNLLNTTESSREQTATLSLPIVWQYATELIAANLMYTARRNSTAETMVALSQDLARLTLATAAGFYKPGDASGVTETESMLVSKYPVLPIAALLLLLCLYALIASVILLSVYRTPDEAIIVPGADRQFLDDEMEPSTLALAQRWLTNPMPLVGYSFAGGDGQDGARSAAYSAINTAYDGEGGHTRLTIGLVGDRFGVTAWGQR</sequence>
<dbReference type="Proteomes" id="UP000054248">
    <property type="component" value="Unassembled WGS sequence"/>
</dbReference>
<protein>
    <submittedName>
        <fullName evidence="2">Uncharacterized protein</fullName>
    </submittedName>
</protein>
<accession>A0A0C3KI70</accession>
<feature type="transmembrane region" description="Helical" evidence="1">
    <location>
        <begin position="564"/>
        <end position="589"/>
    </location>
</feature>
<reference evidence="3" key="2">
    <citation type="submission" date="2015-01" db="EMBL/GenBank/DDBJ databases">
        <title>Evolutionary Origins and Diversification of the Mycorrhizal Mutualists.</title>
        <authorList>
            <consortium name="DOE Joint Genome Institute"/>
            <consortium name="Mycorrhizal Genomics Consortium"/>
            <person name="Kohler A."/>
            <person name="Kuo A."/>
            <person name="Nagy L.G."/>
            <person name="Floudas D."/>
            <person name="Copeland A."/>
            <person name="Barry K.W."/>
            <person name="Cichocki N."/>
            <person name="Veneault-Fourrey C."/>
            <person name="LaButti K."/>
            <person name="Lindquist E.A."/>
            <person name="Lipzen A."/>
            <person name="Lundell T."/>
            <person name="Morin E."/>
            <person name="Murat C."/>
            <person name="Riley R."/>
            <person name="Ohm R."/>
            <person name="Sun H."/>
            <person name="Tunlid A."/>
            <person name="Henrissat B."/>
            <person name="Grigoriev I.V."/>
            <person name="Hibbett D.S."/>
            <person name="Martin F."/>
        </authorList>
    </citation>
    <scope>NUCLEOTIDE SEQUENCE [LARGE SCALE GENOMIC DNA]</scope>
    <source>
        <strain evidence="3">MUT 4182</strain>
    </source>
</reference>
<evidence type="ECO:0000313" key="3">
    <source>
        <dbReference type="Proteomes" id="UP000054248"/>
    </source>
</evidence>
<keyword evidence="1" id="KW-1133">Transmembrane helix</keyword>
<proteinExistence type="predicted"/>
<reference evidence="2 3" key="1">
    <citation type="submission" date="2014-04" db="EMBL/GenBank/DDBJ databases">
        <authorList>
            <consortium name="DOE Joint Genome Institute"/>
            <person name="Kuo A."/>
            <person name="Girlanda M."/>
            <person name="Perotto S."/>
            <person name="Kohler A."/>
            <person name="Nagy L.G."/>
            <person name="Floudas D."/>
            <person name="Copeland A."/>
            <person name="Barry K.W."/>
            <person name="Cichocki N."/>
            <person name="Veneault-Fourrey C."/>
            <person name="LaButti K."/>
            <person name="Lindquist E.A."/>
            <person name="Lipzen A."/>
            <person name="Lundell T."/>
            <person name="Morin E."/>
            <person name="Murat C."/>
            <person name="Sun H."/>
            <person name="Tunlid A."/>
            <person name="Henrissat B."/>
            <person name="Grigoriev I.V."/>
            <person name="Hibbett D.S."/>
            <person name="Martin F."/>
            <person name="Nordberg H.P."/>
            <person name="Cantor M.N."/>
            <person name="Hua S.X."/>
        </authorList>
    </citation>
    <scope>NUCLEOTIDE SEQUENCE [LARGE SCALE GENOMIC DNA]</scope>
    <source>
        <strain evidence="2 3">MUT 4182</strain>
    </source>
</reference>
<organism evidence="2 3">
    <name type="scientific">Tulasnella calospora MUT 4182</name>
    <dbReference type="NCBI Taxonomy" id="1051891"/>
    <lineage>
        <taxon>Eukaryota</taxon>
        <taxon>Fungi</taxon>
        <taxon>Dikarya</taxon>
        <taxon>Basidiomycota</taxon>
        <taxon>Agaricomycotina</taxon>
        <taxon>Agaricomycetes</taxon>
        <taxon>Cantharellales</taxon>
        <taxon>Tulasnellaceae</taxon>
        <taxon>Tulasnella</taxon>
    </lineage>
</organism>
<dbReference type="HOGENOM" id="CLU_014701_0_0_1"/>
<dbReference type="AlphaFoldDB" id="A0A0C3KI70"/>
<feature type="transmembrane region" description="Helical" evidence="1">
    <location>
        <begin position="207"/>
        <end position="228"/>
    </location>
</feature>
<name>A0A0C3KI70_9AGAM</name>
<feature type="transmembrane region" description="Helical" evidence="1">
    <location>
        <begin position="51"/>
        <end position="78"/>
    </location>
</feature>
<gene>
    <name evidence="2" type="ORF">M407DRAFT_29185</name>
</gene>
<evidence type="ECO:0000256" key="1">
    <source>
        <dbReference type="SAM" id="Phobius"/>
    </source>
</evidence>